<evidence type="ECO:0000313" key="2">
    <source>
        <dbReference type="Proteomes" id="UP000176992"/>
    </source>
</evidence>
<evidence type="ECO:0000313" key="1">
    <source>
        <dbReference type="EMBL" id="OGF98561.1"/>
    </source>
</evidence>
<proteinExistence type="predicted"/>
<protein>
    <recommendedName>
        <fullName evidence="3">Cytokinin riboside 5'-monophosphate phosphoribohydrolase</fullName>
    </recommendedName>
</protein>
<dbReference type="Proteomes" id="UP000176992">
    <property type="component" value="Unassembled WGS sequence"/>
</dbReference>
<reference evidence="1 2" key="1">
    <citation type="journal article" date="2016" name="Nat. Commun.">
        <title>Thousands of microbial genomes shed light on interconnected biogeochemical processes in an aquifer system.</title>
        <authorList>
            <person name="Anantharaman K."/>
            <person name="Brown C.T."/>
            <person name="Hug L.A."/>
            <person name="Sharon I."/>
            <person name="Castelle C.J."/>
            <person name="Probst A.J."/>
            <person name="Thomas B.C."/>
            <person name="Singh A."/>
            <person name="Wilkins M.J."/>
            <person name="Karaoz U."/>
            <person name="Brodie E.L."/>
            <person name="Williams K.H."/>
            <person name="Hubbard S.S."/>
            <person name="Banfield J.F."/>
        </authorList>
    </citation>
    <scope>NUCLEOTIDE SEQUENCE [LARGE SCALE GENOMIC DNA]</scope>
</reference>
<dbReference type="PANTHER" id="PTHR43393">
    <property type="entry name" value="CYTOKININ RIBOSIDE 5'-MONOPHOSPHATE PHOSPHORIBOHYDROLASE"/>
    <property type="match status" value="1"/>
</dbReference>
<gene>
    <name evidence="1" type="ORF">A2Z86_09775</name>
</gene>
<organism evidence="1 2">
    <name type="scientific">Candidatus Glassbacteria bacterium GWA2_58_10</name>
    <dbReference type="NCBI Taxonomy" id="1817865"/>
    <lineage>
        <taxon>Bacteria</taxon>
        <taxon>Candidatus Glassiibacteriota</taxon>
    </lineage>
</organism>
<dbReference type="Pfam" id="PF03641">
    <property type="entry name" value="Lysine_decarbox"/>
    <property type="match status" value="1"/>
</dbReference>
<dbReference type="GO" id="GO:0005829">
    <property type="term" value="C:cytosol"/>
    <property type="evidence" value="ECO:0007669"/>
    <property type="project" value="TreeGrafter"/>
</dbReference>
<dbReference type="EMBL" id="MFIV01000086">
    <property type="protein sequence ID" value="OGF98561.1"/>
    <property type="molecule type" value="Genomic_DNA"/>
</dbReference>
<name>A0A1F5YFE2_9BACT</name>
<dbReference type="Gene3D" id="3.40.50.450">
    <property type="match status" value="1"/>
</dbReference>
<evidence type="ECO:0008006" key="3">
    <source>
        <dbReference type="Google" id="ProtNLM"/>
    </source>
</evidence>
<dbReference type="InterPro" id="IPR052341">
    <property type="entry name" value="LOG_family_nucleotidases"/>
</dbReference>
<comment type="caution">
    <text evidence="1">The sequence shown here is derived from an EMBL/GenBank/DDBJ whole genome shotgun (WGS) entry which is preliminary data.</text>
</comment>
<dbReference type="InterPro" id="IPR031100">
    <property type="entry name" value="LOG_fam"/>
</dbReference>
<dbReference type="PANTHER" id="PTHR43393:SF3">
    <property type="entry name" value="LYSINE DECARBOXYLASE-LIKE PROTEIN"/>
    <property type="match status" value="1"/>
</dbReference>
<dbReference type="SUPFAM" id="SSF102405">
    <property type="entry name" value="MCP/YpsA-like"/>
    <property type="match status" value="1"/>
</dbReference>
<sequence length="252" mass="28278">MNSHEARWLRILAETSYAQVRMKALKVNNTIVFFGSAQIPPPDVAANLLQEARRSGDPEALARAKKSSAASVYYGQARELAARLTRWALDKGTPAEPQPFAICTGGGPSIMEAANRGAHDVGGKSVGLNIWLPHEQNPNPYISPELNFHFHYFFTRKFHFLYRAKALVVFPGGYGSLDELFEVLNLIKTGIMIKQVAVVLYGSNFWKKVINFDFMIETGVISREDLDYFTYADSVEEAFQVLTAHLSRYLKK</sequence>
<dbReference type="AlphaFoldDB" id="A0A1F5YFE2"/>
<accession>A0A1F5YFE2</accession>